<name>A0ABN7VM20_GIGMA</name>
<keyword evidence="2" id="KW-1185">Reference proteome</keyword>
<dbReference type="SUPFAM" id="SSF82171">
    <property type="entry name" value="DPP6 N-terminal domain-like"/>
    <property type="match status" value="1"/>
</dbReference>
<organism evidence="1 2">
    <name type="scientific">Gigaspora margarita</name>
    <dbReference type="NCBI Taxonomy" id="4874"/>
    <lineage>
        <taxon>Eukaryota</taxon>
        <taxon>Fungi</taxon>
        <taxon>Fungi incertae sedis</taxon>
        <taxon>Mucoromycota</taxon>
        <taxon>Glomeromycotina</taxon>
        <taxon>Glomeromycetes</taxon>
        <taxon>Diversisporales</taxon>
        <taxon>Gigasporaceae</taxon>
        <taxon>Gigaspora</taxon>
    </lineage>
</organism>
<dbReference type="Proteomes" id="UP000789901">
    <property type="component" value="Unassembled WGS sequence"/>
</dbReference>
<proteinExistence type="predicted"/>
<reference evidence="1 2" key="1">
    <citation type="submission" date="2021-06" db="EMBL/GenBank/DDBJ databases">
        <authorList>
            <person name="Kallberg Y."/>
            <person name="Tangrot J."/>
            <person name="Rosling A."/>
        </authorList>
    </citation>
    <scope>NUCLEOTIDE SEQUENCE [LARGE SCALE GENOMIC DNA]</scope>
    <source>
        <strain evidence="1 2">120-4 pot B 10/14</strain>
    </source>
</reference>
<evidence type="ECO:0000313" key="1">
    <source>
        <dbReference type="EMBL" id="CAG8784840.1"/>
    </source>
</evidence>
<dbReference type="EMBL" id="CAJVQB010017598">
    <property type="protein sequence ID" value="CAG8784840.1"/>
    <property type="molecule type" value="Genomic_DNA"/>
</dbReference>
<comment type="caution">
    <text evidence="1">The sequence shown here is derived from an EMBL/GenBank/DDBJ whole genome shotgun (WGS) entry which is preliminary data.</text>
</comment>
<evidence type="ECO:0000313" key="2">
    <source>
        <dbReference type="Proteomes" id="UP000789901"/>
    </source>
</evidence>
<protein>
    <submittedName>
        <fullName evidence="1">11759_t:CDS:1</fullName>
    </submittedName>
</protein>
<sequence length="451" mass="52678">MDPIYDKDDSTYIPIDTGYPGYYQDPSIFTVPGNISSRRSSDSGIVPDNVYAIDQIVCSPNMKYVATTFKYGYEIPCEKSGAEQQYGGDPKDIAYNEEDGKISKVSLWSVTETKRLVKVFEIMGHKINEPKPKLWAVSDDKYFIFKTTYFYYNFEIFDAKGESKDLFFPNHHNLVNSLAFIKSGDLVVALTEPTHNIYIFHQRHNEWNLSTKFELSYFCDGFITVEGKLILFDDQIFQLTNWDISTLTVQTNCVIDWCYKVWHVEVDQSGELFPVYAVYLQDETPKKSKLYIYSLKSGINMALHPFIINSDKKSDNIIGVINDNLDIYELLELFQTEWITYLRKELGDYNRIFVLSDTEYIKKMINDELVTGEYFTDPEISPEIDEKPTFTGRFLEWRLYYKNIIYLEEKIYEVKDLTKSLEQKSEIQIEEIAEIKNLITNLTNRLAKKDI</sequence>
<accession>A0ABN7VM20</accession>
<gene>
    <name evidence="1" type="ORF">GMARGA_LOCUS20263</name>
</gene>